<dbReference type="EMBL" id="QWVS01000016">
    <property type="protein sequence ID" value="RID86101.1"/>
    <property type="molecule type" value="Genomic_DNA"/>
</dbReference>
<dbReference type="SUPFAM" id="SSF160240">
    <property type="entry name" value="Cation efflux protein cytoplasmic domain-like"/>
    <property type="match status" value="1"/>
</dbReference>
<accession>A0A398B9D3</accession>
<dbReference type="InterPro" id="IPR027469">
    <property type="entry name" value="Cation_efflux_TMD_sf"/>
</dbReference>
<organism evidence="10 11">
    <name type="scientific">Peribacillus asahii</name>
    <dbReference type="NCBI Taxonomy" id="228899"/>
    <lineage>
        <taxon>Bacteria</taxon>
        <taxon>Bacillati</taxon>
        <taxon>Bacillota</taxon>
        <taxon>Bacilli</taxon>
        <taxon>Bacillales</taxon>
        <taxon>Bacillaceae</taxon>
        <taxon>Peribacillus</taxon>
    </lineage>
</organism>
<evidence type="ECO:0000313" key="10">
    <source>
        <dbReference type="EMBL" id="RID86101.1"/>
    </source>
</evidence>
<dbReference type="InterPro" id="IPR002524">
    <property type="entry name" value="Cation_efflux"/>
</dbReference>
<evidence type="ECO:0000259" key="8">
    <source>
        <dbReference type="Pfam" id="PF01545"/>
    </source>
</evidence>
<dbReference type="AlphaFoldDB" id="A0A398B9D3"/>
<reference evidence="10 11" key="1">
    <citation type="submission" date="2018-08" db="EMBL/GenBank/DDBJ databases">
        <title>Bacillus jemisoniae sp. nov., Bacillus chryseoplanitiae sp. nov., Bacillus resnikiae sp. nov., and Bacillus frankliniae sp. nov., isolated from Viking spacecraft and associated surfaces.</title>
        <authorList>
            <person name="Seuylemezian A."/>
            <person name="Vaishampayan P."/>
        </authorList>
    </citation>
    <scope>NUCLEOTIDE SEQUENCE [LARGE SCALE GENOMIC DNA]</scope>
    <source>
        <strain evidence="10 11">MA001</strain>
    </source>
</reference>
<proteinExistence type="inferred from homology"/>
<evidence type="ECO:0000256" key="7">
    <source>
        <dbReference type="SAM" id="Phobius"/>
    </source>
</evidence>
<dbReference type="InterPro" id="IPR050291">
    <property type="entry name" value="CDF_Transporter"/>
</dbReference>
<dbReference type="Gene3D" id="1.20.1510.10">
    <property type="entry name" value="Cation efflux protein transmembrane domain"/>
    <property type="match status" value="1"/>
</dbReference>
<evidence type="ECO:0000256" key="3">
    <source>
        <dbReference type="ARBA" id="ARBA00022448"/>
    </source>
</evidence>
<keyword evidence="11" id="KW-1185">Reference proteome</keyword>
<feature type="transmembrane region" description="Helical" evidence="7">
    <location>
        <begin position="12"/>
        <end position="34"/>
    </location>
</feature>
<dbReference type="NCBIfam" id="TIGR01297">
    <property type="entry name" value="CDF"/>
    <property type="match status" value="1"/>
</dbReference>
<evidence type="ECO:0000256" key="5">
    <source>
        <dbReference type="ARBA" id="ARBA00022989"/>
    </source>
</evidence>
<feature type="transmembrane region" description="Helical" evidence="7">
    <location>
        <begin position="115"/>
        <end position="133"/>
    </location>
</feature>
<comment type="caution">
    <text evidence="10">The sequence shown here is derived from an EMBL/GenBank/DDBJ whole genome shotgun (WGS) entry which is preliminary data.</text>
</comment>
<dbReference type="InterPro" id="IPR058533">
    <property type="entry name" value="Cation_efflux_TM"/>
</dbReference>
<feature type="domain" description="Cation efflux protein cytoplasmic" evidence="9">
    <location>
        <begin position="211"/>
        <end position="287"/>
    </location>
</feature>
<keyword evidence="3" id="KW-0813">Transport</keyword>
<comment type="similarity">
    <text evidence="2">Belongs to the cation diffusion facilitator (CDF) transporter (TC 2.A.4) family.</text>
</comment>
<feature type="transmembrane region" description="Helical" evidence="7">
    <location>
        <begin position="82"/>
        <end position="103"/>
    </location>
</feature>
<evidence type="ECO:0000256" key="1">
    <source>
        <dbReference type="ARBA" id="ARBA00004141"/>
    </source>
</evidence>
<gene>
    <name evidence="10" type="ORF">D1953_10020</name>
</gene>
<evidence type="ECO:0000259" key="9">
    <source>
        <dbReference type="Pfam" id="PF16916"/>
    </source>
</evidence>
<sequence>MDTDQNSISAERGAYISIIAYIFLASLKLTVGYLGHSKGLWADGLNNATDIVASVAVLIGLKISKIPPDKNHAYGHLRAETIASLIAAFIMITVGIDVITGAIEDFFAEDTQSPSTLTAITALFSAAFMYGIYRYNVALSRKINSASIYAVAQDNRSDALVSVGALVGILGTYIGIAWLDGVAAIVVGIIICKTAVEIFLDASHSLTDGFDEELLQEIGLTISETEGVKEMSEIKARMHGNEILVEATIHVNPLLTVIESHEITVKVEQNLLSEHNVKYAIIHIEPYIASQQ</sequence>
<dbReference type="SUPFAM" id="SSF161111">
    <property type="entry name" value="Cation efflux protein transmembrane domain-like"/>
    <property type="match status" value="1"/>
</dbReference>
<dbReference type="RefSeq" id="WP_119117038.1">
    <property type="nucleotide sequence ID" value="NZ_QWVS01000016.1"/>
</dbReference>
<protein>
    <submittedName>
        <fullName evidence="10">Cation transporter</fullName>
    </submittedName>
</protein>
<feature type="domain" description="Cation efflux protein transmembrane" evidence="8">
    <location>
        <begin position="15"/>
        <end position="206"/>
    </location>
</feature>
<dbReference type="GO" id="GO:0016020">
    <property type="term" value="C:membrane"/>
    <property type="evidence" value="ECO:0007669"/>
    <property type="project" value="UniProtKB-SubCell"/>
</dbReference>
<dbReference type="Pfam" id="PF16916">
    <property type="entry name" value="ZT_dimer"/>
    <property type="match status" value="1"/>
</dbReference>
<evidence type="ECO:0000256" key="4">
    <source>
        <dbReference type="ARBA" id="ARBA00022692"/>
    </source>
</evidence>
<keyword evidence="4 7" id="KW-0812">Transmembrane</keyword>
<name>A0A398B9D3_9BACI</name>
<feature type="transmembrane region" description="Helical" evidence="7">
    <location>
        <begin position="40"/>
        <end position="61"/>
    </location>
</feature>
<feature type="transmembrane region" description="Helical" evidence="7">
    <location>
        <begin position="159"/>
        <end position="176"/>
    </location>
</feature>
<comment type="subcellular location">
    <subcellularLocation>
        <location evidence="1">Membrane</location>
        <topology evidence="1">Multi-pass membrane protein</topology>
    </subcellularLocation>
</comment>
<evidence type="ECO:0000313" key="11">
    <source>
        <dbReference type="Proteomes" id="UP000266016"/>
    </source>
</evidence>
<dbReference type="Pfam" id="PF01545">
    <property type="entry name" value="Cation_efflux"/>
    <property type="match status" value="1"/>
</dbReference>
<dbReference type="Gene3D" id="3.30.70.1350">
    <property type="entry name" value="Cation efflux protein, cytoplasmic domain"/>
    <property type="match status" value="1"/>
</dbReference>
<dbReference type="InterPro" id="IPR036837">
    <property type="entry name" value="Cation_efflux_CTD_sf"/>
</dbReference>
<dbReference type="Proteomes" id="UP000266016">
    <property type="component" value="Unassembled WGS sequence"/>
</dbReference>
<dbReference type="PANTHER" id="PTHR43840">
    <property type="entry name" value="MITOCHONDRIAL METAL TRANSPORTER 1-RELATED"/>
    <property type="match status" value="1"/>
</dbReference>
<dbReference type="FunFam" id="1.20.1510.10:FF:000006">
    <property type="entry name" value="Divalent cation efflux transporter"/>
    <property type="match status" value="1"/>
</dbReference>
<evidence type="ECO:0000256" key="6">
    <source>
        <dbReference type="ARBA" id="ARBA00023136"/>
    </source>
</evidence>
<keyword evidence="6 7" id="KW-0472">Membrane</keyword>
<evidence type="ECO:0000256" key="2">
    <source>
        <dbReference type="ARBA" id="ARBA00008114"/>
    </source>
</evidence>
<dbReference type="GO" id="GO:0008324">
    <property type="term" value="F:monoatomic cation transmembrane transporter activity"/>
    <property type="evidence" value="ECO:0007669"/>
    <property type="project" value="InterPro"/>
</dbReference>
<keyword evidence="5 7" id="KW-1133">Transmembrane helix</keyword>
<dbReference type="InterPro" id="IPR027470">
    <property type="entry name" value="Cation_efflux_CTD"/>
</dbReference>
<dbReference type="PANTHER" id="PTHR43840:SF50">
    <property type="entry name" value="MANGANESE EFFLUX SYSTEM PROTEIN MNES"/>
    <property type="match status" value="1"/>
</dbReference>